<dbReference type="EMBL" id="VSSQ01000334">
    <property type="protein sequence ID" value="MPL91617.1"/>
    <property type="molecule type" value="Genomic_DNA"/>
</dbReference>
<comment type="caution">
    <text evidence="1">The sequence shown here is derived from an EMBL/GenBank/DDBJ whole genome shotgun (WGS) entry which is preliminary data.</text>
</comment>
<dbReference type="AlphaFoldDB" id="A0A644VK43"/>
<name>A0A644VK43_9ZZZZ</name>
<proteinExistence type="predicted"/>
<protein>
    <submittedName>
        <fullName evidence="1">Uncharacterized protein</fullName>
    </submittedName>
</protein>
<sequence length="65" mass="6969">MEISTLFSEVSSGDAHATCAVLSCLFFGWTIGSHYTEAMLGMAYGVGVIKSPRLACLLGRADLRR</sequence>
<gene>
    <name evidence="1" type="ORF">SDC9_37693</name>
</gene>
<reference evidence="1" key="1">
    <citation type="submission" date="2019-08" db="EMBL/GenBank/DDBJ databases">
        <authorList>
            <person name="Kucharzyk K."/>
            <person name="Murdoch R.W."/>
            <person name="Higgins S."/>
            <person name="Loffler F."/>
        </authorList>
    </citation>
    <scope>NUCLEOTIDE SEQUENCE</scope>
</reference>
<accession>A0A644VK43</accession>
<evidence type="ECO:0000313" key="1">
    <source>
        <dbReference type="EMBL" id="MPL91617.1"/>
    </source>
</evidence>
<organism evidence="1">
    <name type="scientific">bioreactor metagenome</name>
    <dbReference type="NCBI Taxonomy" id="1076179"/>
    <lineage>
        <taxon>unclassified sequences</taxon>
        <taxon>metagenomes</taxon>
        <taxon>ecological metagenomes</taxon>
    </lineage>
</organism>